<dbReference type="InterPro" id="IPR023753">
    <property type="entry name" value="FAD/NAD-binding_dom"/>
</dbReference>
<organism evidence="6 7">
    <name type="scientific">Salinisphaera hydrothermalis (strain C41B8)</name>
    <dbReference type="NCBI Taxonomy" id="1304275"/>
    <lineage>
        <taxon>Bacteria</taxon>
        <taxon>Pseudomonadati</taxon>
        <taxon>Pseudomonadota</taxon>
        <taxon>Gammaproteobacteria</taxon>
        <taxon>Salinisphaerales</taxon>
        <taxon>Salinisphaeraceae</taxon>
        <taxon>Salinisphaera</taxon>
    </lineage>
</organism>
<dbReference type="eggNOG" id="COG1252">
    <property type="taxonomic scope" value="Bacteria"/>
</dbReference>
<comment type="cofactor">
    <cofactor evidence="1">
        <name>FAD</name>
        <dbReference type="ChEBI" id="CHEBI:57692"/>
    </cofactor>
</comment>
<evidence type="ECO:0000256" key="3">
    <source>
        <dbReference type="ARBA" id="ARBA00022827"/>
    </source>
</evidence>
<name>A0A084IK99_SALHC</name>
<dbReference type="GO" id="GO:0003955">
    <property type="term" value="F:NAD(P)H dehydrogenase (quinone) activity"/>
    <property type="evidence" value="ECO:0007669"/>
    <property type="project" value="TreeGrafter"/>
</dbReference>
<dbReference type="AlphaFoldDB" id="A0A084IK99"/>
<gene>
    <name evidence="6" type="ORF">C41B8_11108</name>
</gene>
<evidence type="ECO:0000256" key="4">
    <source>
        <dbReference type="ARBA" id="ARBA00023002"/>
    </source>
</evidence>
<keyword evidence="3" id="KW-0274">FAD</keyword>
<dbReference type="Pfam" id="PF07992">
    <property type="entry name" value="Pyr_redox_2"/>
    <property type="match status" value="1"/>
</dbReference>
<dbReference type="PANTHER" id="PTHR42913">
    <property type="entry name" value="APOPTOSIS-INDUCING FACTOR 1"/>
    <property type="match status" value="1"/>
</dbReference>
<proteinExistence type="predicted"/>
<dbReference type="STRING" id="1304275.C41B8_11108"/>
<dbReference type="OrthoDB" id="9767928at2"/>
<evidence type="ECO:0000256" key="1">
    <source>
        <dbReference type="ARBA" id="ARBA00001974"/>
    </source>
</evidence>
<dbReference type="GO" id="GO:0019646">
    <property type="term" value="P:aerobic electron transport chain"/>
    <property type="evidence" value="ECO:0007669"/>
    <property type="project" value="TreeGrafter"/>
</dbReference>
<keyword evidence="2" id="KW-0285">Flavoprotein</keyword>
<keyword evidence="6" id="KW-0808">Transferase</keyword>
<dbReference type="SUPFAM" id="SSF51905">
    <property type="entry name" value="FAD/NAD(P)-binding domain"/>
    <property type="match status" value="2"/>
</dbReference>
<dbReference type="GO" id="GO:0016301">
    <property type="term" value="F:kinase activity"/>
    <property type="evidence" value="ECO:0007669"/>
    <property type="project" value="UniProtKB-KW"/>
</dbReference>
<keyword evidence="4" id="KW-0560">Oxidoreductase</keyword>
<accession>A0A084IK99</accession>
<dbReference type="RefSeq" id="WP_051883417.1">
    <property type="nucleotide sequence ID" value="NZ_APNK01000016.1"/>
</dbReference>
<feature type="domain" description="FAD/NAD(P)-binding" evidence="5">
    <location>
        <begin position="10"/>
        <end position="305"/>
    </location>
</feature>
<dbReference type="EMBL" id="APNK01000016">
    <property type="protein sequence ID" value="KEZ77133.1"/>
    <property type="molecule type" value="Genomic_DNA"/>
</dbReference>
<dbReference type="Proteomes" id="UP000028302">
    <property type="component" value="Unassembled WGS sequence"/>
</dbReference>
<reference evidence="6 7" key="1">
    <citation type="submission" date="2013-03" db="EMBL/GenBank/DDBJ databases">
        <title>Salinisphaera hydrothermalis C41B8 Genome Sequencing.</title>
        <authorList>
            <person name="Li C."/>
            <person name="Lai Q."/>
            <person name="Shao Z."/>
        </authorList>
    </citation>
    <scope>NUCLEOTIDE SEQUENCE [LARGE SCALE GENOMIC DNA]</scope>
    <source>
        <strain evidence="6 7">C41B8</strain>
    </source>
</reference>
<sequence length="389" mass="41471">MDLANESPRLVLTGAGHAHVELLRRLALRPALRRAFAAIDLIEPEDTMAYSGLLPATVAGHYARHDMQIDVAALARLAAVNWHRGRVTRIDATARRVHLADGTQQAYDLLSLNIGTEPPVVAGDHQAHVVPVKPVATLWRGLARIEHRLETARAPLRIAVIGGGAGGVELALALAYRWRRCRPNPRIDLYHRGPALLGGAEPAAAETLAQALCDAGIGRHPEASITRIASDTIASDDGRIFPADAVVLATGAATAPGLGSRGLVRDAQGFVRVDATLRSVEAPEVFAAGDIASLPLPRPKSGVFAVRAAPVLADNIERTATGRPLRAFEAQPRALALIGLGARRAVAARGWPIAPSGYAVWRLKQAIDQRFIERYDAGKIARIMHRSGV</sequence>
<evidence type="ECO:0000313" key="7">
    <source>
        <dbReference type="Proteomes" id="UP000028302"/>
    </source>
</evidence>
<dbReference type="InterPro" id="IPR036188">
    <property type="entry name" value="FAD/NAD-bd_sf"/>
</dbReference>
<dbReference type="InterPro" id="IPR017584">
    <property type="entry name" value="Pyridine_nucleo_diS_OxRdtase_N"/>
</dbReference>
<evidence type="ECO:0000313" key="6">
    <source>
        <dbReference type="EMBL" id="KEZ77133.1"/>
    </source>
</evidence>
<dbReference type="Gene3D" id="3.50.50.100">
    <property type="match status" value="1"/>
</dbReference>
<comment type="caution">
    <text evidence="6">The sequence shown here is derived from an EMBL/GenBank/DDBJ whole genome shotgun (WGS) entry which is preliminary data.</text>
</comment>
<evidence type="ECO:0000256" key="2">
    <source>
        <dbReference type="ARBA" id="ARBA00022630"/>
    </source>
</evidence>
<dbReference type="NCBIfam" id="TIGR03169">
    <property type="entry name" value="Nterm_to_SelD"/>
    <property type="match status" value="1"/>
</dbReference>
<evidence type="ECO:0000259" key="5">
    <source>
        <dbReference type="Pfam" id="PF07992"/>
    </source>
</evidence>
<dbReference type="InterPro" id="IPR051169">
    <property type="entry name" value="NADH-Q_oxidoreductase"/>
</dbReference>
<keyword evidence="7" id="KW-1185">Reference proteome</keyword>
<dbReference type="PRINTS" id="PR00368">
    <property type="entry name" value="FADPNR"/>
</dbReference>
<keyword evidence="6" id="KW-0418">Kinase</keyword>
<protein>
    <submittedName>
        <fullName evidence="6">NADH dehydrogenase-like protein / Selenide,water dikinase</fullName>
    </submittedName>
</protein>
<dbReference type="PANTHER" id="PTHR42913:SF9">
    <property type="entry name" value="SLR1591 PROTEIN"/>
    <property type="match status" value="1"/>
</dbReference>